<name>A0AAD9M8L4_9PEZI</name>
<keyword evidence="8" id="KW-0732">Signal</keyword>
<evidence type="ECO:0000256" key="2">
    <source>
        <dbReference type="ARBA" id="ARBA00004613"/>
    </source>
</evidence>
<comment type="similarity">
    <text evidence="3">Belongs to the Cu-Zn superoxide dismutase family.</text>
</comment>
<evidence type="ECO:0000256" key="4">
    <source>
        <dbReference type="ARBA" id="ARBA00012682"/>
    </source>
</evidence>
<dbReference type="SUPFAM" id="SSF49329">
    <property type="entry name" value="Cu,Zn superoxide dismutase-like"/>
    <property type="match status" value="1"/>
</dbReference>
<evidence type="ECO:0000256" key="7">
    <source>
        <dbReference type="ARBA" id="ARBA00049204"/>
    </source>
</evidence>
<dbReference type="GO" id="GO:0004784">
    <property type="term" value="F:superoxide dismutase activity"/>
    <property type="evidence" value="ECO:0007669"/>
    <property type="project" value="UniProtKB-EC"/>
</dbReference>
<organism evidence="9 10">
    <name type="scientific">Phyllachora maydis</name>
    <dbReference type="NCBI Taxonomy" id="1825666"/>
    <lineage>
        <taxon>Eukaryota</taxon>
        <taxon>Fungi</taxon>
        <taxon>Dikarya</taxon>
        <taxon>Ascomycota</taxon>
        <taxon>Pezizomycotina</taxon>
        <taxon>Sordariomycetes</taxon>
        <taxon>Sordariomycetidae</taxon>
        <taxon>Phyllachorales</taxon>
        <taxon>Phyllachoraceae</taxon>
        <taxon>Phyllachora</taxon>
    </lineage>
</organism>
<dbReference type="AlphaFoldDB" id="A0AAD9M8L4"/>
<dbReference type="Gene3D" id="2.60.40.200">
    <property type="entry name" value="Superoxide dismutase, copper/zinc binding domain"/>
    <property type="match status" value="1"/>
</dbReference>
<evidence type="ECO:0000313" key="10">
    <source>
        <dbReference type="Proteomes" id="UP001217918"/>
    </source>
</evidence>
<proteinExistence type="inferred from homology"/>
<keyword evidence="5" id="KW-0964">Secreted</keyword>
<evidence type="ECO:0000256" key="6">
    <source>
        <dbReference type="ARBA" id="ARBA00022862"/>
    </source>
</evidence>
<accession>A0AAD9M8L4</accession>
<feature type="signal peptide" evidence="8">
    <location>
        <begin position="1"/>
        <end position="19"/>
    </location>
</feature>
<keyword evidence="10" id="KW-1185">Reference proteome</keyword>
<evidence type="ECO:0000256" key="8">
    <source>
        <dbReference type="SAM" id="SignalP"/>
    </source>
</evidence>
<keyword evidence="6" id="KW-0049">Antioxidant</keyword>
<protein>
    <recommendedName>
        <fullName evidence="4">superoxide dismutase</fullName>
        <ecNumber evidence="4">1.15.1.1</ecNumber>
    </recommendedName>
</protein>
<dbReference type="EMBL" id="JAQQPM010000001">
    <property type="protein sequence ID" value="KAK2066480.1"/>
    <property type="molecule type" value="Genomic_DNA"/>
</dbReference>
<dbReference type="Proteomes" id="UP001217918">
    <property type="component" value="Unassembled WGS sequence"/>
</dbReference>
<gene>
    <name evidence="9" type="ORF">P8C59_000295</name>
</gene>
<dbReference type="GO" id="GO:0046872">
    <property type="term" value="F:metal ion binding"/>
    <property type="evidence" value="ECO:0007669"/>
    <property type="project" value="InterPro"/>
</dbReference>
<sequence length="239" mass="24908">MRASTISGLLPILAASVNAQSNATGTPITGSLGNASVVETNPPGVVYVATLPATAFTKDLYPDGSNVKGQVSAVASPSGIGVAFKISFSNLPKDTTLGPFSYHIHVMPVPADGDCTKTLGHLDPYIRGDKPPCDFNIPQSCQVGDLAGKYGKITTDPFEASYVDYFASTVDGLGSFFGNRSIVLHLANSTRITCANFVKASPGGSGATHTRSAADSQLPTVPLRRQILLRRLNVLLVGD</sequence>
<evidence type="ECO:0000256" key="5">
    <source>
        <dbReference type="ARBA" id="ARBA00022525"/>
    </source>
</evidence>
<evidence type="ECO:0000313" key="9">
    <source>
        <dbReference type="EMBL" id="KAK2066480.1"/>
    </source>
</evidence>
<evidence type="ECO:0000256" key="3">
    <source>
        <dbReference type="ARBA" id="ARBA00010457"/>
    </source>
</evidence>
<dbReference type="EC" id="1.15.1.1" evidence="4"/>
<reference evidence="9" key="1">
    <citation type="journal article" date="2023" name="Mol. Plant Microbe Interact.">
        <title>Elucidating the Obligate Nature and Biological Capacity of an Invasive Fungal Corn Pathogen.</title>
        <authorList>
            <person name="MacCready J.S."/>
            <person name="Roggenkamp E.M."/>
            <person name="Gdanetz K."/>
            <person name="Chilvers M.I."/>
        </authorList>
    </citation>
    <scope>NUCLEOTIDE SEQUENCE</scope>
    <source>
        <strain evidence="9">PM02</strain>
    </source>
</reference>
<dbReference type="FunFam" id="2.60.40.200:FF:000007">
    <property type="entry name" value="Cell surface Cu-only superoxide dismutase 5"/>
    <property type="match status" value="1"/>
</dbReference>
<comment type="catalytic activity">
    <reaction evidence="7">
        <text>2 superoxide + 2 H(+) = H2O2 + O2</text>
        <dbReference type="Rhea" id="RHEA:20696"/>
        <dbReference type="ChEBI" id="CHEBI:15378"/>
        <dbReference type="ChEBI" id="CHEBI:15379"/>
        <dbReference type="ChEBI" id="CHEBI:16240"/>
        <dbReference type="ChEBI" id="CHEBI:18421"/>
        <dbReference type="EC" id="1.15.1.1"/>
    </reaction>
</comment>
<dbReference type="GO" id="GO:0005576">
    <property type="term" value="C:extracellular region"/>
    <property type="evidence" value="ECO:0007669"/>
    <property type="project" value="UniProtKB-SubCell"/>
</dbReference>
<evidence type="ECO:0000256" key="1">
    <source>
        <dbReference type="ARBA" id="ARBA00004196"/>
    </source>
</evidence>
<comment type="caution">
    <text evidence="9">The sequence shown here is derived from an EMBL/GenBank/DDBJ whole genome shotgun (WGS) entry which is preliminary data.</text>
</comment>
<comment type="subcellular location">
    <subcellularLocation>
        <location evidence="1">Cell envelope</location>
    </subcellularLocation>
    <subcellularLocation>
        <location evidence="2">Secreted</location>
    </subcellularLocation>
</comment>
<dbReference type="InterPro" id="IPR036423">
    <property type="entry name" value="SOD-like_Cu/Zn_dom_sf"/>
</dbReference>
<feature type="chain" id="PRO_5041988645" description="superoxide dismutase" evidence="8">
    <location>
        <begin position="20"/>
        <end position="239"/>
    </location>
</feature>